<feature type="transmembrane region" description="Helical" evidence="1">
    <location>
        <begin position="108"/>
        <end position="128"/>
    </location>
</feature>
<feature type="transmembrane region" description="Helical" evidence="1">
    <location>
        <begin position="63"/>
        <end position="87"/>
    </location>
</feature>
<feature type="chain" id="PRO_5009533157" description="Yip1 domain-containing protein" evidence="2">
    <location>
        <begin position="28"/>
        <end position="142"/>
    </location>
</feature>
<dbReference type="Proteomes" id="UP000176846">
    <property type="component" value="Unassembled WGS sequence"/>
</dbReference>
<feature type="signal peptide" evidence="2">
    <location>
        <begin position="1"/>
        <end position="27"/>
    </location>
</feature>
<name>A0A1F7UZ82_9BACT</name>
<reference evidence="3 4" key="1">
    <citation type="journal article" date="2016" name="Nat. Commun.">
        <title>Thousands of microbial genomes shed light on interconnected biogeochemical processes in an aquifer system.</title>
        <authorList>
            <person name="Anantharaman K."/>
            <person name="Brown C.T."/>
            <person name="Hug L.A."/>
            <person name="Sharon I."/>
            <person name="Castelle C.J."/>
            <person name="Probst A.J."/>
            <person name="Thomas B.C."/>
            <person name="Singh A."/>
            <person name="Wilkins M.J."/>
            <person name="Karaoz U."/>
            <person name="Brodie E.L."/>
            <person name="Williams K.H."/>
            <person name="Hubbard S.S."/>
            <person name="Banfield J.F."/>
        </authorList>
    </citation>
    <scope>NUCLEOTIDE SEQUENCE [LARGE SCALE GENOMIC DNA]</scope>
</reference>
<keyword evidence="1" id="KW-0472">Membrane</keyword>
<protein>
    <recommendedName>
        <fullName evidence="5">Yip1 domain-containing protein</fullName>
    </recommendedName>
</protein>
<evidence type="ECO:0000256" key="1">
    <source>
        <dbReference type="SAM" id="Phobius"/>
    </source>
</evidence>
<dbReference type="AlphaFoldDB" id="A0A1F7UZ82"/>
<evidence type="ECO:0000313" key="4">
    <source>
        <dbReference type="Proteomes" id="UP000176846"/>
    </source>
</evidence>
<dbReference type="EMBL" id="MGEK01000003">
    <property type="protein sequence ID" value="OGL83084.1"/>
    <property type="molecule type" value="Genomic_DNA"/>
</dbReference>
<proteinExistence type="predicted"/>
<keyword evidence="1" id="KW-1133">Transmembrane helix</keyword>
<evidence type="ECO:0000256" key="2">
    <source>
        <dbReference type="SAM" id="SignalP"/>
    </source>
</evidence>
<sequence>MFSSLYYSRLYKTFLLWLAFGPLMAQAETLTNIVKDPLKDVAEKAFLIKRGATVGSPLDLFGLYLSLMLGFAGVVFIVEVVHGGYMWMTAGGNEEQIKKAISRITNGAVGAAVIFFAYLITAFALGLITEGAGIDAGFTQPE</sequence>
<gene>
    <name evidence="3" type="ORF">A2936_05215</name>
</gene>
<keyword evidence="1" id="KW-0812">Transmembrane</keyword>
<evidence type="ECO:0008006" key="5">
    <source>
        <dbReference type="Google" id="ProtNLM"/>
    </source>
</evidence>
<accession>A0A1F7UZ82</accession>
<organism evidence="3 4">
    <name type="scientific">Candidatus Uhrbacteria bacterium RIFCSPLOWO2_01_FULL_47_25</name>
    <dbReference type="NCBI Taxonomy" id="1802402"/>
    <lineage>
        <taxon>Bacteria</taxon>
        <taxon>Candidatus Uhriibacteriota</taxon>
    </lineage>
</organism>
<keyword evidence="2" id="KW-0732">Signal</keyword>
<evidence type="ECO:0000313" key="3">
    <source>
        <dbReference type="EMBL" id="OGL83084.1"/>
    </source>
</evidence>
<comment type="caution">
    <text evidence="3">The sequence shown here is derived from an EMBL/GenBank/DDBJ whole genome shotgun (WGS) entry which is preliminary data.</text>
</comment>